<sequence length="43" mass="5014">MNQLLANSEKDQLVQETREQYKEIHLNSSMLKSSQDIVIHVSK</sequence>
<dbReference type="Proteomes" id="UP000789759">
    <property type="component" value="Unassembled WGS sequence"/>
</dbReference>
<evidence type="ECO:0000313" key="2">
    <source>
        <dbReference type="Proteomes" id="UP000789759"/>
    </source>
</evidence>
<evidence type="ECO:0000313" key="1">
    <source>
        <dbReference type="EMBL" id="CAG8746421.1"/>
    </source>
</evidence>
<accession>A0A9N9IS92</accession>
<organism evidence="1 2">
    <name type="scientific">Cetraspora pellucida</name>
    <dbReference type="NCBI Taxonomy" id="1433469"/>
    <lineage>
        <taxon>Eukaryota</taxon>
        <taxon>Fungi</taxon>
        <taxon>Fungi incertae sedis</taxon>
        <taxon>Mucoromycota</taxon>
        <taxon>Glomeromycotina</taxon>
        <taxon>Glomeromycetes</taxon>
        <taxon>Diversisporales</taxon>
        <taxon>Gigasporaceae</taxon>
        <taxon>Cetraspora</taxon>
    </lineage>
</organism>
<gene>
    <name evidence="1" type="ORF">CPELLU_LOCUS14405</name>
</gene>
<proteinExistence type="predicted"/>
<dbReference type="EMBL" id="CAJVQA010017020">
    <property type="protein sequence ID" value="CAG8746421.1"/>
    <property type="molecule type" value="Genomic_DNA"/>
</dbReference>
<name>A0A9N9IS92_9GLOM</name>
<comment type="caution">
    <text evidence="1">The sequence shown here is derived from an EMBL/GenBank/DDBJ whole genome shotgun (WGS) entry which is preliminary data.</text>
</comment>
<protein>
    <submittedName>
        <fullName evidence="1">7133_t:CDS:1</fullName>
    </submittedName>
</protein>
<dbReference type="AlphaFoldDB" id="A0A9N9IS92"/>
<reference evidence="1" key="1">
    <citation type="submission" date="2021-06" db="EMBL/GenBank/DDBJ databases">
        <authorList>
            <person name="Kallberg Y."/>
            <person name="Tangrot J."/>
            <person name="Rosling A."/>
        </authorList>
    </citation>
    <scope>NUCLEOTIDE SEQUENCE</scope>
    <source>
        <strain evidence="1">FL966</strain>
    </source>
</reference>
<keyword evidence="2" id="KW-1185">Reference proteome</keyword>